<dbReference type="Pfam" id="PF20665">
    <property type="entry name" value="Zw10_middle"/>
    <property type="match status" value="1"/>
</dbReference>
<feature type="domain" description="Centromere/kinetochore protein zw10 middle" evidence="14">
    <location>
        <begin position="173"/>
        <end position="399"/>
    </location>
</feature>
<dbReference type="GO" id="GO:1990423">
    <property type="term" value="C:RZZ complex"/>
    <property type="evidence" value="ECO:0007669"/>
    <property type="project" value="TreeGrafter"/>
</dbReference>
<evidence type="ECO:0000256" key="7">
    <source>
        <dbReference type="ARBA" id="ARBA00022776"/>
    </source>
</evidence>
<evidence type="ECO:0000256" key="12">
    <source>
        <dbReference type="SAM" id="MobiDB-lite"/>
    </source>
</evidence>
<name>A0A433SJQ9_ELYCH</name>
<dbReference type="GO" id="GO:0007094">
    <property type="term" value="P:mitotic spindle assembly checkpoint signaling"/>
    <property type="evidence" value="ECO:0007669"/>
    <property type="project" value="TreeGrafter"/>
</dbReference>
<dbReference type="InterPro" id="IPR048343">
    <property type="entry name" value="ZW10_C"/>
</dbReference>
<evidence type="ECO:0000256" key="6">
    <source>
        <dbReference type="ARBA" id="ARBA00022618"/>
    </source>
</evidence>
<dbReference type="GO" id="GO:0005737">
    <property type="term" value="C:cytoplasm"/>
    <property type="evidence" value="ECO:0007669"/>
    <property type="project" value="UniProtKB-SubCell"/>
</dbReference>
<keyword evidence="11" id="KW-0175">Coiled coil</keyword>
<feature type="domain" description="Centromere/kinetochore protein zw10 C-terminal" evidence="15">
    <location>
        <begin position="446"/>
        <end position="571"/>
    </location>
</feature>
<evidence type="ECO:0008006" key="19">
    <source>
        <dbReference type="Google" id="ProtNLM"/>
    </source>
</evidence>
<dbReference type="AlphaFoldDB" id="A0A433SJQ9"/>
<dbReference type="InterPro" id="IPR055148">
    <property type="entry name" value="ZW10_C_2"/>
</dbReference>
<comment type="caution">
    <text evidence="17">The sequence shown here is derived from an EMBL/GenBank/DDBJ whole genome shotgun (WGS) entry which is preliminary data.</text>
</comment>
<evidence type="ECO:0000259" key="16">
    <source>
        <dbReference type="Pfam" id="PF22766"/>
    </source>
</evidence>
<keyword evidence="18" id="KW-1185">Reference proteome</keyword>
<accession>A0A433SJQ9</accession>
<evidence type="ECO:0000259" key="13">
    <source>
        <dbReference type="Pfam" id="PF06248"/>
    </source>
</evidence>
<evidence type="ECO:0000256" key="3">
    <source>
        <dbReference type="ARBA" id="ARBA00006245"/>
    </source>
</evidence>
<proteinExistence type="inferred from homology"/>
<dbReference type="GO" id="GO:0051301">
    <property type="term" value="P:cell division"/>
    <property type="evidence" value="ECO:0007669"/>
    <property type="project" value="UniProtKB-KW"/>
</dbReference>
<evidence type="ECO:0000256" key="1">
    <source>
        <dbReference type="ARBA" id="ARBA00004496"/>
    </source>
</evidence>
<feature type="domain" description="Centromere/kinetochore protein zw10 N-terminal" evidence="13">
    <location>
        <begin position="5"/>
        <end position="84"/>
    </location>
</feature>
<feature type="domain" description="ZW10 C-terminal helical" evidence="16">
    <location>
        <begin position="594"/>
        <end position="743"/>
    </location>
</feature>
<evidence type="ECO:0000256" key="2">
    <source>
        <dbReference type="ARBA" id="ARBA00004629"/>
    </source>
</evidence>
<evidence type="ECO:0000256" key="10">
    <source>
        <dbReference type="ARBA" id="ARBA00023328"/>
    </source>
</evidence>
<dbReference type="EMBL" id="RQTK01001736">
    <property type="protein sequence ID" value="RUS69307.1"/>
    <property type="molecule type" value="Genomic_DNA"/>
</dbReference>
<dbReference type="InterPro" id="IPR046362">
    <property type="entry name" value="Zw10/DSL1_C_sf"/>
</dbReference>
<keyword evidence="4" id="KW-0158">Chromosome</keyword>
<gene>
    <name evidence="17" type="ORF">EGW08_022931</name>
</gene>
<reference evidence="17 18" key="1">
    <citation type="submission" date="2019-01" db="EMBL/GenBank/DDBJ databases">
        <title>A draft genome assembly of the solar-powered sea slug Elysia chlorotica.</title>
        <authorList>
            <person name="Cai H."/>
            <person name="Li Q."/>
            <person name="Fang X."/>
            <person name="Li J."/>
            <person name="Curtis N.E."/>
            <person name="Altenburger A."/>
            <person name="Shibata T."/>
            <person name="Feng M."/>
            <person name="Maeda T."/>
            <person name="Schwartz J.A."/>
            <person name="Shigenobu S."/>
            <person name="Lundholm N."/>
            <person name="Nishiyama T."/>
            <person name="Yang H."/>
            <person name="Hasebe M."/>
            <person name="Li S."/>
            <person name="Pierce S.K."/>
            <person name="Wang J."/>
        </authorList>
    </citation>
    <scope>NUCLEOTIDE SEQUENCE [LARGE SCALE GENOMIC DNA]</scope>
    <source>
        <strain evidence="17">EC2010</strain>
        <tissue evidence="17">Whole organism of an adult</tissue>
    </source>
</reference>
<organism evidence="17 18">
    <name type="scientific">Elysia chlorotica</name>
    <name type="common">Eastern emerald elysia</name>
    <name type="synonym">Sea slug</name>
    <dbReference type="NCBI Taxonomy" id="188477"/>
    <lineage>
        <taxon>Eukaryota</taxon>
        <taxon>Metazoa</taxon>
        <taxon>Spiralia</taxon>
        <taxon>Lophotrochozoa</taxon>
        <taxon>Mollusca</taxon>
        <taxon>Gastropoda</taxon>
        <taxon>Heterobranchia</taxon>
        <taxon>Euthyneura</taxon>
        <taxon>Panpulmonata</taxon>
        <taxon>Sacoglossa</taxon>
        <taxon>Placobranchoidea</taxon>
        <taxon>Plakobranchidae</taxon>
        <taxon>Elysia</taxon>
    </lineage>
</organism>
<evidence type="ECO:0000256" key="4">
    <source>
        <dbReference type="ARBA" id="ARBA00022454"/>
    </source>
</evidence>
<evidence type="ECO:0000256" key="11">
    <source>
        <dbReference type="SAM" id="Coils"/>
    </source>
</evidence>
<keyword evidence="6" id="KW-0132">Cell division</keyword>
<comment type="subcellular location">
    <subcellularLocation>
        <location evidence="2">Chromosome</location>
        <location evidence="2">Centromere</location>
        <location evidence="2">Kinetochore</location>
    </subcellularLocation>
    <subcellularLocation>
        <location evidence="1">Cytoplasm</location>
    </subcellularLocation>
</comment>
<dbReference type="Gene3D" id="1.10.357.150">
    <property type="match status" value="1"/>
</dbReference>
<dbReference type="GO" id="GO:0005634">
    <property type="term" value="C:nucleus"/>
    <property type="evidence" value="ECO:0007669"/>
    <property type="project" value="InterPro"/>
</dbReference>
<dbReference type="PANTHER" id="PTHR12205:SF0">
    <property type="entry name" value="CENTROMERE_KINETOCHORE PROTEIN ZW10 HOMOLOG"/>
    <property type="match status" value="1"/>
</dbReference>
<evidence type="ECO:0000313" key="18">
    <source>
        <dbReference type="Proteomes" id="UP000271974"/>
    </source>
</evidence>
<evidence type="ECO:0000256" key="8">
    <source>
        <dbReference type="ARBA" id="ARBA00022838"/>
    </source>
</evidence>
<dbReference type="PANTHER" id="PTHR12205">
    <property type="entry name" value="CENTROMERE/KINETOCHORE PROTEIN ZW10"/>
    <property type="match status" value="1"/>
</dbReference>
<keyword evidence="10" id="KW-0137">Centromere</keyword>
<keyword evidence="7" id="KW-0498">Mitosis</keyword>
<evidence type="ECO:0000259" key="14">
    <source>
        <dbReference type="Pfam" id="PF20665"/>
    </source>
</evidence>
<sequence>MTIEVHQLAESKYLDFKPNLGATEKLEARASDLKQEISDLENKINNKIKNQLSFSAGEFQDLNSKLAESKLIYEGLEKLTMITSLLQESERCMHAKQYSQAASSLSEVEKMLKCPLTSQDAKISILAALATEVKVRKGQLDCLLTDLWKEFVQWNIKAEKNAPLQQQEMIGPPVKVSLCVSCEGNCHSELRNLVIGLHKQNLLNMQMKTFVDRFKKFIVPLIVEYPVLDIEVLTAGTVKTLVILRKEEAAEQGIDKAYASVFSNLIYVMTELSAMLLDSEFDAQDTDNMRNTSKDTSGSEPGSVDRGDTMMSWLGAEIGPWLLDQLQRTVIAKAVPTSSKDMDGFEDVIVQVTALHEKLVEIGFIQADNQILLKSVENVNMLFSNKKSQTILVEARKLMISGLHEGVAVTDDKPMGEWPPLTPGGVKKVQRLEVATNHQLSDNTLRMPRCRISESIQTLVSLAYETLQEATESSPECALQMFLAVNSMFEIFCEVVPTHHGKTLETFPQVAALHHNNCMFISHHLLTLGHQFATRLPPIVNPTFVSLIQQIRENGVEVFLAQIQRQKNLLLDCLEGAKGFAYLEEKARGEAAGRAVKQVLLQLDHLQKIWKPVLPINNYKKAMGRLIGCVVTHITDCVCALEDIAQTAGQTLLKLLSPLESTCGEMLVLPGEAPPVELARHVEAWPRLAELQLVLDASLLAVGDRWAGGQGPLALAFTPAEVRQLVRALFQNTDRRANLLATIK</sequence>
<evidence type="ECO:0000313" key="17">
    <source>
        <dbReference type="EMBL" id="RUS69307.1"/>
    </source>
</evidence>
<dbReference type="STRING" id="188477.A0A433SJQ9"/>
<evidence type="ECO:0000259" key="15">
    <source>
        <dbReference type="Pfam" id="PF20666"/>
    </source>
</evidence>
<evidence type="ECO:0000256" key="5">
    <source>
        <dbReference type="ARBA" id="ARBA00022490"/>
    </source>
</evidence>
<keyword evidence="9" id="KW-0131">Cell cycle</keyword>
<keyword evidence="5" id="KW-0963">Cytoplasm</keyword>
<feature type="region of interest" description="Disordered" evidence="12">
    <location>
        <begin position="286"/>
        <end position="306"/>
    </location>
</feature>
<comment type="similarity">
    <text evidence="3">Belongs to the ZW10 family.</text>
</comment>
<dbReference type="Proteomes" id="UP000271974">
    <property type="component" value="Unassembled WGS sequence"/>
</dbReference>
<feature type="coiled-coil region" evidence="11">
    <location>
        <begin position="23"/>
        <end position="50"/>
    </location>
</feature>
<dbReference type="Pfam" id="PF20666">
    <property type="entry name" value="ZW10_C"/>
    <property type="match status" value="1"/>
</dbReference>
<keyword evidence="8" id="KW-0995">Kinetochore</keyword>
<feature type="compositionally biased region" description="Polar residues" evidence="12">
    <location>
        <begin position="289"/>
        <end position="300"/>
    </location>
</feature>
<dbReference type="Pfam" id="PF22766">
    <property type="entry name" value="ZW10_C2"/>
    <property type="match status" value="1"/>
</dbReference>
<dbReference type="InterPro" id="IPR048344">
    <property type="entry name" value="Zw10_middle"/>
</dbReference>
<evidence type="ECO:0000256" key="9">
    <source>
        <dbReference type="ARBA" id="ARBA00023306"/>
    </source>
</evidence>
<protein>
    <recommendedName>
        <fullName evidence="19">Centromere/kinetochore protein zw10 homolog</fullName>
    </recommendedName>
</protein>
<dbReference type="OrthoDB" id="534815at2759"/>
<dbReference type="GO" id="GO:0006888">
    <property type="term" value="P:endoplasmic reticulum to Golgi vesicle-mediated transport"/>
    <property type="evidence" value="ECO:0007669"/>
    <property type="project" value="TreeGrafter"/>
</dbReference>
<dbReference type="InterPro" id="IPR009361">
    <property type="entry name" value="Zw10_N"/>
</dbReference>
<dbReference type="Pfam" id="PF06248">
    <property type="entry name" value="Zw10_N"/>
    <property type="match status" value="1"/>
</dbReference>